<protein>
    <recommendedName>
        <fullName evidence="7">Acyl-CoA thioesterase</fullName>
    </recommendedName>
</protein>
<dbReference type="InterPro" id="IPR042171">
    <property type="entry name" value="Acyl-CoA_hotdog"/>
</dbReference>
<evidence type="ECO:0000313" key="6">
    <source>
        <dbReference type="Proteomes" id="UP000565711"/>
    </source>
</evidence>
<comment type="caution">
    <text evidence="5">The sequence shown here is derived from an EMBL/GenBank/DDBJ whole genome shotgun (WGS) entry which is preliminary data.</text>
</comment>
<dbReference type="InterPro" id="IPR049450">
    <property type="entry name" value="ACOT8-like_C"/>
</dbReference>
<dbReference type="InterPro" id="IPR029069">
    <property type="entry name" value="HotDog_dom_sf"/>
</dbReference>
<evidence type="ECO:0000256" key="2">
    <source>
        <dbReference type="ARBA" id="ARBA00022801"/>
    </source>
</evidence>
<proteinExistence type="inferred from homology"/>
<dbReference type="EMBL" id="JAAXOP010000021">
    <property type="protein sequence ID" value="NKY53852.1"/>
    <property type="molecule type" value="Genomic_DNA"/>
</dbReference>
<comment type="similarity">
    <text evidence="1">Belongs to the C/M/P thioester hydrolase family.</text>
</comment>
<dbReference type="PANTHER" id="PTHR11066">
    <property type="entry name" value="ACYL-COA THIOESTERASE"/>
    <property type="match status" value="1"/>
</dbReference>
<dbReference type="Gene3D" id="2.40.160.210">
    <property type="entry name" value="Acyl-CoA thioesterase, double hotdog domain"/>
    <property type="match status" value="1"/>
</dbReference>
<dbReference type="RefSeq" id="WP_067879664.1">
    <property type="nucleotide sequence ID" value="NZ_JAAXOP010000021.1"/>
</dbReference>
<dbReference type="Proteomes" id="UP000565711">
    <property type="component" value="Unassembled WGS sequence"/>
</dbReference>
<evidence type="ECO:0000256" key="1">
    <source>
        <dbReference type="ARBA" id="ARBA00006538"/>
    </source>
</evidence>
<dbReference type="Pfam" id="PF20789">
    <property type="entry name" value="4HBT_3C"/>
    <property type="match status" value="1"/>
</dbReference>
<evidence type="ECO:0008006" key="7">
    <source>
        <dbReference type="Google" id="ProtNLM"/>
    </source>
</evidence>
<dbReference type="SUPFAM" id="SSF54637">
    <property type="entry name" value="Thioesterase/thiol ester dehydrase-isomerase"/>
    <property type="match status" value="2"/>
</dbReference>
<keyword evidence="6" id="KW-1185">Reference proteome</keyword>
<evidence type="ECO:0000259" key="3">
    <source>
        <dbReference type="Pfam" id="PF13622"/>
    </source>
</evidence>
<organism evidence="5 6">
    <name type="scientific">Nocardia vermiculata</name>
    <dbReference type="NCBI Taxonomy" id="257274"/>
    <lineage>
        <taxon>Bacteria</taxon>
        <taxon>Bacillati</taxon>
        <taxon>Actinomycetota</taxon>
        <taxon>Actinomycetes</taxon>
        <taxon>Mycobacteriales</taxon>
        <taxon>Nocardiaceae</taxon>
        <taxon>Nocardia</taxon>
    </lineage>
</organism>
<dbReference type="Pfam" id="PF13622">
    <property type="entry name" value="4HBT_3"/>
    <property type="match status" value="1"/>
</dbReference>
<dbReference type="GO" id="GO:0006637">
    <property type="term" value="P:acyl-CoA metabolic process"/>
    <property type="evidence" value="ECO:0007669"/>
    <property type="project" value="InterPro"/>
</dbReference>
<sequence>MNDHQLPTGADRTGPPWSEAELIRLMDVSPSGDGHYVAPAHGSTIRNVVEAGQLLGAAIVAAAKEAPAHRVVSASMVFSRAAAHDEPLAVDVDVVRAGRTFGTARVQVSQREAQCCTGIVLLDAGAPDLIRSAAPLPDVDPPEALSSLDIPGTEVEGRDMRVVGNAYTPDPDTVGPPELFVWTRFRDAPGAAALQQALLTQSAGHWTVAAALRPHPGFGESMAHSTISTGITMITMTFHDDADVTQWLLYGTRVVYTGRGHAQSEGRIHSADGRLLASYSVHAMVRGFRPGDAAARARTDTVL</sequence>
<dbReference type="InterPro" id="IPR003703">
    <property type="entry name" value="Acyl_CoA_thio"/>
</dbReference>
<dbReference type="GO" id="GO:0047617">
    <property type="term" value="F:fatty acyl-CoA hydrolase activity"/>
    <property type="evidence" value="ECO:0007669"/>
    <property type="project" value="InterPro"/>
</dbReference>
<feature type="domain" description="Acyl-CoA thioesterase-like C-terminal" evidence="4">
    <location>
        <begin position="158"/>
        <end position="278"/>
    </location>
</feature>
<feature type="domain" description="Acyl-CoA thioesterase-like N-terminal HotDog" evidence="3">
    <location>
        <begin position="45"/>
        <end position="120"/>
    </location>
</feature>
<name>A0A846Y7J6_9NOCA</name>
<dbReference type="AlphaFoldDB" id="A0A846Y7J6"/>
<dbReference type="GO" id="GO:0009062">
    <property type="term" value="P:fatty acid catabolic process"/>
    <property type="evidence" value="ECO:0007669"/>
    <property type="project" value="TreeGrafter"/>
</dbReference>
<evidence type="ECO:0000313" key="5">
    <source>
        <dbReference type="EMBL" id="NKY53852.1"/>
    </source>
</evidence>
<dbReference type="PANTHER" id="PTHR11066:SF34">
    <property type="entry name" value="ACYL-COENZYME A THIOESTERASE 8"/>
    <property type="match status" value="1"/>
</dbReference>
<gene>
    <name evidence="5" type="ORF">HGA08_27015</name>
</gene>
<evidence type="ECO:0000259" key="4">
    <source>
        <dbReference type="Pfam" id="PF20789"/>
    </source>
</evidence>
<keyword evidence="2" id="KW-0378">Hydrolase</keyword>
<dbReference type="CDD" id="cd03444">
    <property type="entry name" value="Thioesterase_II_repeat1"/>
    <property type="match status" value="1"/>
</dbReference>
<reference evidence="5 6" key="1">
    <citation type="submission" date="2020-04" db="EMBL/GenBank/DDBJ databases">
        <title>MicrobeNet Type strains.</title>
        <authorList>
            <person name="Nicholson A.C."/>
        </authorList>
    </citation>
    <scope>NUCLEOTIDE SEQUENCE [LARGE SCALE GENOMIC DNA]</scope>
    <source>
        <strain evidence="5 6">JCM 12354</strain>
    </source>
</reference>
<dbReference type="InterPro" id="IPR049449">
    <property type="entry name" value="TesB_ACOT8-like_N"/>
</dbReference>
<accession>A0A846Y7J6</accession>